<proteinExistence type="predicted"/>
<feature type="domain" description="HTH cro/C1-type" evidence="2">
    <location>
        <begin position="9"/>
        <end position="63"/>
    </location>
</feature>
<protein>
    <recommendedName>
        <fullName evidence="2">HTH cro/C1-type domain-containing protein</fullName>
    </recommendedName>
</protein>
<dbReference type="Gene3D" id="1.10.260.40">
    <property type="entry name" value="lambda repressor-like DNA-binding domains"/>
    <property type="match status" value="1"/>
</dbReference>
<organism evidence="3 4">
    <name type="scientific">Pontibacillus marinus BH030004 = DSM 16465</name>
    <dbReference type="NCBI Taxonomy" id="1385511"/>
    <lineage>
        <taxon>Bacteria</taxon>
        <taxon>Bacillati</taxon>
        <taxon>Bacillota</taxon>
        <taxon>Bacilli</taxon>
        <taxon>Bacillales</taxon>
        <taxon>Bacillaceae</taxon>
        <taxon>Pontibacillus</taxon>
    </lineage>
</organism>
<accession>A0A0A5FYT6</accession>
<gene>
    <name evidence="3" type="ORF">N783_20320</name>
</gene>
<dbReference type="SMART" id="SM00530">
    <property type="entry name" value="HTH_XRE"/>
    <property type="match status" value="1"/>
</dbReference>
<dbReference type="PROSITE" id="PS50005">
    <property type="entry name" value="TPR"/>
    <property type="match status" value="1"/>
</dbReference>
<dbReference type="eggNOG" id="COG1396">
    <property type="taxonomic scope" value="Bacteria"/>
</dbReference>
<dbReference type="RefSeq" id="WP_027447531.1">
    <property type="nucleotide sequence ID" value="NZ_AULJ01000068.1"/>
</dbReference>
<dbReference type="OrthoDB" id="252257at2"/>
<dbReference type="Pfam" id="PF01381">
    <property type="entry name" value="HTH_3"/>
    <property type="match status" value="1"/>
</dbReference>
<dbReference type="SUPFAM" id="SSF47413">
    <property type="entry name" value="lambda repressor-like DNA-binding domains"/>
    <property type="match status" value="1"/>
</dbReference>
<dbReference type="Gene3D" id="1.25.40.10">
    <property type="entry name" value="Tetratricopeptide repeat domain"/>
    <property type="match status" value="1"/>
</dbReference>
<feature type="repeat" description="TPR" evidence="1">
    <location>
        <begin position="271"/>
        <end position="304"/>
    </location>
</feature>
<keyword evidence="4" id="KW-1185">Reference proteome</keyword>
<evidence type="ECO:0000313" key="3">
    <source>
        <dbReference type="EMBL" id="KGX83965.1"/>
    </source>
</evidence>
<evidence type="ECO:0000259" key="2">
    <source>
        <dbReference type="PROSITE" id="PS50943"/>
    </source>
</evidence>
<dbReference type="STRING" id="1385511.GCA_000425225_04050"/>
<dbReference type="EMBL" id="AVPF01000073">
    <property type="protein sequence ID" value="KGX83965.1"/>
    <property type="molecule type" value="Genomic_DNA"/>
</dbReference>
<dbReference type="InterPro" id="IPR011990">
    <property type="entry name" value="TPR-like_helical_dom_sf"/>
</dbReference>
<dbReference type="AlphaFoldDB" id="A0A0A5FYT6"/>
<dbReference type="SUPFAM" id="SSF48452">
    <property type="entry name" value="TPR-like"/>
    <property type="match status" value="1"/>
</dbReference>
<reference evidence="3 4" key="1">
    <citation type="submission" date="2013-08" db="EMBL/GenBank/DDBJ databases">
        <authorList>
            <person name="Huang J."/>
            <person name="Wang G."/>
        </authorList>
    </citation>
    <scope>NUCLEOTIDE SEQUENCE [LARGE SCALE GENOMIC DNA]</scope>
    <source>
        <strain evidence="3 4">BH030004</strain>
    </source>
</reference>
<keyword evidence="1" id="KW-0802">TPR repeat</keyword>
<sequence>MNAELGKKIKFHRLNQNRTLEGTAEGICSLSYLSKIENGNTKPSDEIMKLLFDRLNIQFDLDSDDMDEEQLEQDLHEWYSMIIQRKNDQATEHYLRLKQEVQNNVSPSVLALFKLFEVRYHLLMRHLSEVPVLLEKLDRMDEMFEEKHQYYHFKFKGLFANLSYRYMDAHSNYTNALSILNIRPMNDFEKSDLYFLIAINELALQNVTLCLHYTRLALDLYSINFDFRRSADCQILLGICYKRIKQYDRAEEAFNLAIKAANYLQEPSLKGVAYQNLGNLYAAKDDYQQAFKHFEQSLVFKETQNFKGKLTTIASMVEALFELDDQSQLMEMVDRGLLMVTDKEDYKLFEYYFRVYKLRVLGDQISLEHYLKETVIPYFQDNEDHQYLANYCELLSECLQANKKYKDACYYLSLANYSYKRLSKN</sequence>
<dbReference type="Proteomes" id="UP000030403">
    <property type="component" value="Unassembled WGS sequence"/>
</dbReference>
<dbReference type="InterPro" id="IPR001387">
    <property type="entry name" value="Cro/C1-type_HTH"/>
</dbReference>
<dbReference type="CDD" id="cd00093">
    <property type="entry name" value="HTH_XRE"/>
    <property type="match status" value="1"/>
</dbReference>
<dbReference type="PROSITE" id="PS50943">
    <property type="entry name" value="HTH_CROC1"/>
    <property type="match status" value="1"/>
</dbReference>
<dbReference type="SMART" id="SM00028">
    <property type="entry name" value="TPR"/>
    <property type="match status" value="3"/>
</dbReference>
<dbReference type="InterPro" id="IPR010982">
    <property type="entry name" value="Lambda_DNA-bd_dom_sf"/>
</dbReference>
<name>A0A0A5FYT6_9BACI</name>
<dbReference type="GO" id="GO:0003677">
    <property type="term" value="F:DNA binding"/>
    <property type="evidence" value="ECO:0007669"/>
    <property type="project" value="InterPro"/>
</dbReference>
<comment type="caution">
    <text evidence="3">The sequence shown here is derived from an EMBL/GenBank/DDBJ whole genome shotgun (WGS) entry which is preliminary data.</text>
</comment>
<evidence type="ECO:0000313" key="4">
    <source>
        <dbReference type="Proteomes" id="UP000030403"/>
    </source>
</evidence>
<evidence type="ECO:0000256" key="1">
    <source>
        <dbReference type="PROSITE-ProRule" id="PRU00339"/>
    </source>
</evidence>
<dbReference type="InterPro" id="IPR019734">
    <property type="entry name" value="TPR_rpt"/>
</dbReference>